<dbReference type="GO" id="GO:0016491">
    <property type="term" value="F:oxidoreductase activity"/>
    <property type="evidence" value="ECO:0007669"/>
    <property type="project" value="InterPro"/>
</dbReference>
<evidence type="ECO:0000259" key="6">
    <source>
        <dbReference type="Pfam" id="PF04116"/>
    </source>
</evidence>
<feature type="transmembrane region" description="Helical" evidence="5">
    <location>
        <begin position="59"/>
        <end position="81"/>
    </location>
</feature>
<evidence type="ECO:0000256" key="1">
    <source>
        <dbReference type="ARBA" id="ARBA00004370"/>
    </source>
</evidence>
<evidence type="ECO:0000313" key="7">
    <source>
        <dbReference type="EMBL" id="CAD8260187.1"/>
    </source>
</evidence>
<proteinExistence type="predicted"/>
<feature type="domain" description="Fatty acid hydroxylase" evidence="6">
    <location>
        <begin position="104"/>
        <end position="234"/>
    </location>
</feature>
<evidence type="ECO:0000256" key="3">
    <source>
        <dbReference type="ARBA" id="ARBA00022989"/>
    </source>
</evidence>
<dbReference type="Pfam" id="PF04116">
    <property type="entry name" value="FA_hydroxylase"/>
    <property type="match status" value="1"/>
</dbReference>
<sequence length="239" mass="27391">MAVEVMEAPEWSWGIRLAFAVGVLAGLEMLDTAVTYLFENSEKIPAKGKHHDQLRPVDILCISFNKMTIVLFTWHVISFLWHSSEVDLALADMTFSNTVLAVPALYVVYDFFYSLFHRFLHIKAVYAYVHKHHHVQKVPSRGSNDAINVHPFEFVCGEYNHILAIYLVSQVMRVHAVAAMGFVVLGGLLASLNHTRFDISIPGVYDVKAHDVHHRIPQSNYGQYIMLWDRLMGSFREYR</sequence>
<dbReference type="InterPro" id="IPR006694">
    <property type="entry name" value="Fatty_acid_hydroxylase"/>
</dbReference>
<reference evidence="7" key="1">
    <citation type="submission" date="2021-01" db="EMBL/GenBank/DDBJ databases">
        <authorList>
            <person name="Corre E."/>
            <person name="Pelletier E."/>
            <person name="Niang G."/>
            <person name="Scheremetjew M."/>
            <person name="Finn R."/>
            <person name="Kale V."/>
            <person name="Holt S."/>
            <person name="Cochrane G."/>
            <person name="Meng A."/>
            <person name="Brown T."/>
            <person name="Cohen L."/>
        </authorList>
    </citation>
    <scope>NUCLEOTIDE SEQUENCE</scope>
    <source>
        <strain evidence="7">CCMP2078</strain>
    </source>
</reference>
<evidence type="ECO:0000256" key="5">
    <source>
        <dbReference type="SAM" id="Phobius"/>
    </source>
</evidence>
<gene>
    <name evidence="7" type="ORF">PPYR1160_LOCUS9689</name>
</gene>
<dbReference type="GO" id="GO:0005506">
    <property type="term" value="F:iron ion binding"/>
    <property type="evidence" value="ECO:0007669"/>
    <property type="project" value="InterPro"/>
</dbReference>
<dbReference type="InterPro" id="IPR050307">
    <property type="entry name" value="Sterol_Desaturase_Related"/>
</dbReference>
<name>A0A7R9UCP9_9STRA</name>
<organism evidence="7">
    <name type="scientific">Pinguiococcus pyrenoidosus</name>
    <dbReference type="NCBI Taxonomy" id="172671"/>
    <lineage>
        <taxon>Eukaryota</taxon>
        <taxon>Sar</taxon>
        <taxon>Stramenopiles</taxon>
        <taxon>Ochrophyta</taxon>
        <taxon>Pinguiophyceae</taxon>
        <taxon>Pinguiochrysidales</taxon>
        <taxon>Pinguiochrysidaceae</taxon>
        <taxon>Pinguiococcus</taxon>
    </lineage>
</organism>
<keyword evidence="2 5" id="KW-0812">Transmembrane</keyword>
<evidence type="ECO:0000256" key="4">
    <source>
        <dbReference type="ARBA" id="ARBA00023136"/>
    </source>
</evidence>
<evidence type="ECO:0000256" key="2">
    <source>
        <dbReference type="ARBA" id="ARBA00022692"/>
    </source>
</evidence>
<feature type="transmembrane region" description="Helical" evidence="5">
    <location>
        <begin position="15"/>
        <end position="38"/>
    </location>
</feature>
<accession>A0A7R9UCP9</accession>
<keyword evidence="4 5" id="KW-0472">Membrane</keyword>
<dbReference type="GO" id="GO:0016020">
    <property type="term" value="C:membrane"/>
    <property type="evidence" value="ECO:0007669"/>
    <property type="project" value="UniProtKB-SubCell"/>
</dbReference>
<dbReference type="GO" id="GO:0008610">
    <property type="term" value="P:lipid biosynthetic process"/>
    <property type="evidence" value="ECO:0007669"/>
    <property type="project" value="InterPro"/>
</dbReference>
<keyword evidence="3 5" id="KW-1133">Transmembrane helix</keyword>
<dbReference type="PANTHER" id="PTHR11863">
    <property type="entry name" value="STEROL DESATURASE"/>
    <property type="match status" value="1"/>
</dbReference>
<dbReference type="EMBL" id="HBEA01012722">
    <property type="protein sequence ID" value="CAD8260187.1"/>
    <property type="molecule type" value="Transcribed_RNA"/>
</dbReference>
<feature type="transmembrane region" description="Helical" evidence="5">
    <location>
        <begin position="93"/>
        <end position="113"/>
    </location>
</feature>
<comment type="subcellular location">
    <subcellularLocation>
        <location evidence="1">Membrane</location>
    </subcellularLocation>
</comment>
<protein>
    <recommendedName>
        <fullName evidence="6">Fatty acid hydroxylase domain-containing protein</fullName>
    </recommendedName>
</protein>
<dbReference type="AlphaFoldDB" id="A0A7R9UCP9"/>